<evidence type="ECO:0000313" key="10">
    <source>
        <dbReference type="Proteomes" id="UP000271339"/>
    </source>
</evidence>
<sequence>MKDLLVKYKSVIRFVLLFMGTYLILSFTYSMYLKLSEGGSYHPDLVTHLVAKQSTTIISGFGYNADIVAHETKPQMVLYMNNEYLASIIEGCNSLSIIILFIAFIVAFAQNFKKTALYILAGSVLIYGVNIIRIVILAILLFHYPEQEKLLHGVVFPAIIYGMVFLLWMLWVKKLVPNQTAADV</sequence>
<organism evidence="9 10">
    <name type="scientific">Ulvibacter antarcticus</name>
    <dbReference type="NCBI Taxonomy" id="442714"/>
    <lineage>
        <taxon>Bacteria</taxon>
        <taxon>Pseudomonadati</taxon>
        <taxon>Bacteroidota</taxon>
        <taxon>Flavobacteriia</taxon>
        <taxon>Flavobacteriales</taxon>
        <taxon>Flavobacteriaceae</taxon>
        <taxon>Ulvibacter</taxon>
    </lineage>
</organism>
<protein>
    <submittedName>
        <fullName evidence="9">Exosortase family protein XrtF</fullName>
    </submittedName>
</protein>
<feature type="transmembrane region" description="Helical" evidence="8">
    <location>
        <begin position="116"/>
        <end position="144"/>
    </location>
</feature>
<dbReference type="GO" id="GO:0008233">
    <property type="term" value="F:peptidase activity"/>
    <property type="evidence" value="ECO:0007669"/>
    <property type="project" value="UniProtKB-KW"/>
</dbReference>
<evidence type="ECO:0000256" key="8">
    <source>
        <dbReference type="SAM" id="Phobius"/>
    </source>
</evidence>
<evidence type="ECO:0000256" key="1">
    <source>
        <dbReference type="ARBA" id="ARBA00004651"/>
    </source>
</evidence>
<dbReference type="RefSeq" id="WP_121906493.1">
    <property type="nucleotide sequence ID" value="NZ_REFC01000011.1"/>
</dbReference>
<evidence type="ECO:0000256" key="6">
    <source>
        <dbReference type="ARBA" id="ARBA00022989"/>
    </source>
</evidence>
<keyword evidence="6 8" id="KW-1133">Transmembrane helix</keyword>
<dbReference type="GO" id="GO:0005886">
    <property type="term" value="C:plasma membrane"/>
    <property type="evidence" value="ECO:0007669"/>
    <property type="project" value="UniProtKB-SubCell"/>
</dbReference>
<keyword evidence="5" id="KW-0378">Hydrolase</keyword>
<keyword evidence="2" id="KW-1003">Cell membrane</keyword>
<accession>A0A3L9Z0W9</accession>
<proteinExistence type="predicted"/>
<name>A0A3L9Z0W9_9FLAO</name>
<dbReference type="GO" id="GO:0006508">
    <property type="term" value="P:proteolysis"/>
    <property type="evidence" value="ECO:0007669"/>
    <property type="project" value="UniProtKB-KW"/>
</dbReference>
<keyword evidence="10" id="KW-1185">Reference proteome</keyword>
<feature type="transmembrane region" description="Helical" evidence="8">
    <location>
        <begin position="84"/>
        <end position="109"/>
    </location>
</feature>
<dbReference type="InterPro" id="IPR026323">
    <property type="entry name" value="Exosortase-related_prot_XrtF"/>
</dbReference>
<feature type="transmembrane region" description="Helical" evidence="8">
    <location>
        <begin position="150"/>
        <end position="171"/>
    </location>
</feature>
<gene>
    <name evidence="9" type="ORF">BXY75_0932</name>
</gene>
<dbReference type="InterPro" id="IPR019127">
    <property type="entry name" value="Exosortase"/>
</dbReference>
<keyword evidence="3" id="KW-0645">Protease</keyword>
<dbReference type="NCBIfam" id="TIGR04128">
    <property type="entry name" value="exoso_Fjoh_1448"/>
    <property type="match status" value="1"/>
</dbReference>
<evidence type="ECO:0000256" key="4">
    <source>
        <dbReference type="ARBA" id="ARBA00022692"/>
    </source>
</evidence>
<evidence type="ECO:0000256" key="3">
    <source>
        <dbReference type="ARBA" id="ARBA00022670"/>
    </source>
</evidence>
<comment type="caution">
    <text evidence="9">The sequence shown here is derived from an EMBL/GenBank/DDBJ whole genome shotgun (WGS) entry which is preliminary data.</text>
</comment>
<reference evidence="9 10" key="1">
    <citation type="submission" date="2018-10" db="EMBL/GenBank/DDBJ databases">
        <title>Genomic Encyclopedia of Archaeal and Bacterial Type Strains, Phase II (KMG-II): from individual species to whole genera.</title>
        <authorList>
            <person name="Goeker M."/>
        </authorList>
    </citation>
    <scope>NUCLEOTIDE SEQUENCE [LARGE SCALE GENOMIC DNA]</scope>
    <source>
        <strain evidence="9 10">DSM 23424</strain>
    </source>
</reference>
<dbReference type="OrthoDB" id="678161at2"/>
<evidence type="ECO:0000313" key="9">
    <source>
        <dbReference type="EMBL" id="RMA66506.1"/>
    </source>
</evidence>
<dbReference type="EMBL" id="REFC01000011">
    <property type="protein sequence ID" value="RMA66506.1"/>
    <property type="molecule type" value="Genomic_DNA"/>
</dbReference>
<comment type="subcellular location">
    <subcellularLocation>
        <location evidence="1">Cell membrane</location>
        <topology evidence="1">Multi-pass membrane protein</topology>
    </subcellularLocation>
</comment>
<keyword evidence="7 8" id="KW-0472">Membrane</keyword>
<feature type="transmembrane region" description="Helical" evidence="8">
    <location>
        <begin position="12"/>
        <end position="32"/>
    </location>
</feature>
<dbReference type="NCBIfam" id="TIGR04178">
    <property type="entry name" value="exo_archaeo"/>
    <property type="match status" value="1"/>
</dbReference>
<evidence type="ECO:0000256" key="5">
    <source>
        <dbReference type="ARBA" id="ARBA00022801"/>
    </source>
</evidence>
<keyword evidence="4 8" id="KW-0812">Transmembrane</keyword>
<dbReference type="InterPro" id="IPR026392">
    <property type="entry name" value="Exo/Archaeosortase_dom"/>
</dbReference>
<evidence type="ECO:0000256" key="7">
    <source>
        <dbReference type="ARBA" id="ARBA00023136"/>
    </source>
</evidence>
<evidence type="ECO:0000256" key="2">
    <source>
        <dbReference type="ARBA" id="ARBA00022475"/>
    </source>
</evidence>
<dbReference type="Proteomes" id="UP000271339">
    <property type="component" value="Unassembled WGS sequence"/>
</dbReference>
<dbReference type="Pfam" id="PF09721">
    <property type="entry name" value="Exosortase_EpsH"/>
    <property type="match status" value="1"/>
</dbReference>
<dbReference type="AlphaFoldDB" id="A0A3L9Z0W9"/>